<dbReference type="GO" id="GO:0005829">
    <property type="term" value="C:cytosol"/>
    <property type="evidence" value="ECO:0007669"/>
    <property type="project" value="TreeGrafter"/>
</dbReference>
<dbReference type="PANTHER" id="PTHR30435:SF1">
    <property type="entry name" value="FLAGELLAR HOOK PROTEIN FLGE"/>
    <property type="match status" value="1"/>
</dbReference>
<evidence type="ECO:0000256" key="5">
    <source>
        <dbReference type="RuleBase" id="RU362116"/>
    </source>
</evidence>
<dbReference type="NCBIfam" id="TIGR03506">
    <property type="entry name" value="FlgEFG_subfam"/>
    <property type="match status" value="1"/>
</dbReference>
<dbReference type="InterPro" id="IPR037058">
    <property type="entry name" value="Falgellar_hook_FlgE_sf"/>
</dbReference>
<evidence type="ECO:0000256" key="2">
    <source>
        <dbReference type="ARBA" id="ARBA00009677"/>
    </source>
</evidence>
<evidence type="ECO:0000256" key="4">
    <source>
        <dbReference type="ARBA" id="ARBA00023143"/>
    </source>
</evidence>
<evidence type="ECO:0000256" key="3">
    <source>
        <dbReference type="ARBA" id="ARBA00019015"/>
    </source>
</evidence>
<keyword evidence="10" id="KW-0966">Cell projection</keyword>
<dbReference type="Gene3D" id="2.60.98.20">
    <property type="entry name" value="Flagellar hook protein FlgE"/>
    <property type="match status" value="1"/>
</dbReference>
<evidence type="ECO:0000313" key="11">
    <source>
        <dbReference type="Proteomes" id="UP000664096"/>
    </source>
</evidence>
<feature type="domain" description="Flagellar hook protein FlgE/F/G-like D1" evidence="9">
    <location>
        <begin position="82"/>
        <end position="124"/>
    </location>
</feature>
<evidence type="ECO:0000313" key="10">
    <source>
        <dbReference type="EMBL" id="MBN9672042.1"/>
    </source>
</evidence>
<dbReference type="SUPFAM" id="SSF117143">
    <property type="entry name" value="Flagellar hook protein flgE"/>
    <property type="match status" value="1"/>
</dbReference>
<comment type="caution">
    <text evidence="10">The sequence shown here is derived from an EMBL/GenBank/DDBJ whole genome shotgun (WGS) entry which is preliminary data.</text>
</comment>
<evidence type="ECO:0000259" key="7">
    <source>
        <dbReference type="Pfam" id="PF06429"/>
    </source>
</evidence>
<dbReference type="GO" id="GO:0071978">
    <property type="term" value="P:bacterial-type flagellum-dependent swarming motility"/>
    <property type="evidence" value="ECO:0007669"/>
    <property type="project" value="TreeGrafter"/>
</dbReference>
<keyword evidence="10" id="KW-0282">Flagellum</keyword>
<dbReference type="PANTHER" id="PTHR30435">
    <property type="entry name" value="FLAGELLAR PROTEIN"/>
    <property type="match status" value="1"/>
</dbReference>
<evidence type="ECO:0000259" key="8">
    <source>
        <dbReference type="Pfam" id="PF07559"/>
    </source>
</evidence>
<dbReference type="InterPro" id="IPR037925">
    <property type="entry name" value="FlgE/F/G-like"/>
</dbReference>
<evidence type="ECO:0000259" key="6">
    <source>
        <dbReference type="Pfam" id="PF00460"/>
    </source>
</evidence>
<keyword evidence="10" id="KW-0969">Cilium</keyword>
<keyword evidence="4 5" id="KW-0975">Bacterial flagellum</keyword>
<comment type="subcellular location">
    <subcellularLocation>
        <location evidence="1 5">Bacterial flagellum basal body</location>
    </subcellularLocation>
</comment>
<dbReference type="AlphaFoldDB" id="A0A939J4W3"/>
<evidence type="ECO:0000256" key="1">
    <source>
        <dbReference type="ARBA" id="ARBA00004117"/>
    </source>
</evidence>
<dbReference type="GO" id="GO:0009424">
    <property type="term" value="C:bacterial-type flagellum hook"/>
    <property type="evidence" value="ECO:0007669"/>
    <property type="project" value="TreeGrafter"/>
</dbReference>
<dbReference type="RefSeq" id="WP_207141878.1">
    <property type="nucleotide sequence ID" value="NZ_JAEKJZ010000003.1"/>
</dbReference>
<dbReference type="EMBL" id="JAEKJZ010000003">
    <property type="protein sequence ID" value="MBN9672042.1"/>
    <property type="molecule type" value="Genomic_DNA"/>
</dbReference>
<reference evidence="10" key="1">
    <citation type="submission" date="2020-12" db="EMBL/GenBank/DDBJ databases">
        <title>Oil enriched cultivation method for isolating marine PHA-producing bacteria.</title>
        <authorList>
            <person name="Zheng W."/>
            <person name="Yu S."/>
            <person name="Huang Y."/>
        </authorList>
    </citation>
    <scope>NUCLEOTIDE SEQUENCE</scope>
    <source>
        <strain evidence="10">SY-2-12</strain>
    </source>
</reference>
<dbReference type="InterPro" id="IPR020013">
    <property type="entry name" value="Flagellar_FlgE/F/G"/>
</dbReference>
<comment type="function">
    <text evidence="5">A flexible structure which links the flagellar filament to the drive apparatus in the basal body.</text>
</comment>
<dbReference type="Pfam" id="PF07559">
    <property type="entry name" value="FlgE_D2"/>
    <property type="match status" value="1"/>
</dbReference>
<dbReference type="InterPro" id="IPR001444">
    <property type="entry name" value="Flag_bb_rod_N"/>
</dbReference>
<dbReference type="Pfam" id="PF06429">
    <property type="entry name" value="Flg_bbr_C"/>
    <property type="match status" value="1"/>
</dbReference>
<dbReference type="GO" id="GO:0009425">
    <property type="term" value="C:bacterial-type flagellum basal body"/>
    <property type="evidence" value="ECO:0007669"/>
    <property type="project" value="UniProtKB-SubCell"/>
</dbReference>
<organism evidence="10 11">
    <name type="scientific">Roseibium aggregatum</name>
    <dbReference type="NCBI Taxonomy" id="187304"/>
    <lineage>
        <taxon>Bacteria</taxon>
        <taxon>Pseudomonadati</taxon>
        <taxon>Pseudomonadota</taxon>
        <taxon>Alphaproteobacteria</taxon>
        <taxon>Hyphomicrobiales</taxon>
        <taxon>Stappiaceae</taxon>
        <taxon>Roseibium</taxon>
    </lineage>
</organism>
<feature type="domain" description="Flagellar basal body rod protein N-terminal" evidence="6">
    <location>
        <begin position="7"/>
        <end position="37"/>
    </location>
</feature>
<protein>
    <recommendedName>
        <fullName evidence="3 5">Flagellar hook protein FlgE</fullName>
    </recommendedName>
</protein>
<comment type="similarity">
    <text evidence="2 5">Belongs to the flagella basal body rod proteins family.</text>
</comment>
<dbReference type="Proteomes" id="UP000664096">
    <property type="component" value="Unassembled WGS sequence"/>
</dbReference>
<sequence length="418" mass="43065">MSLQGALNASISALSAQSTALSVISDNLANSQTNGYKSSSTSFSSLVAGSGSNSSGGVSATMVSNVDQQGLLVQSTEATHLAIEGDGFFIVSDSSDGASTYYTRNGEFAVDSDGYLVNGDYYLLGWATDSDGNPIGGTSENALEPIDLDSVQSSVDATSSVAIQANLPADAEIGDTFETTFEVYDSLGTTSTVTATYEKTAENTWEISYSDPTLPSTGATIGTVTSGTVEVTFNADGTLASTNPDPAELTIESWTTGADDSSISVDFGDAGSTNGLTQYSSGTDDPSIDVQSIDQDGLAYGNLSSIEISDDGMVIAYFDNGEERPIYQIPVATFGNSDGLEEMSDGIYARSSTSGNATLHEAGEGGAGTIQGGWLEASTVDTGDEFSKMLSAQQAYSAASQIMSTANDMFDTLLDAVR</sequence>
<feature type="domain" description="Flagellar hook protein FlgE D2" evidence="8">
    <location>
        <begin position="169"/>
        <end position="297"/>
    </location>
</feature>
<feature type="domain" description="Flagellar basal-body/hook protein C-terminal" evidence="7">
    <location>
        <begin position="372"/>
        <end position="415"/>
    </location>
</feature>
<dbReference type="Pfam" id="PF22692">
    <property type="entry name" value="LlgE_F_G_D1"/>
    <property type="match status" value="1"/>
</dbReference>
<dbReference type="InterPro" id="IPR053967">
    <property type="entry name" value="LlgE_F_G-like_D1"/>
</dbReference>
<dbReference type="InterPro" id="IPR010930">
    <property type="entry name" value="Flg_bb/hook_C_dom"/>
</dbReference>
<dbReference type="NCBIfam" id="NF004242">
    <property type="entry name" value="PRK05682.2-1"/>
    <property type="match status" value="1"/>
</dbReference>
<accession>A0A939J4W3</accession>
<evidence type="ECO:0000259" key="9">
    <source>
        <dbReference type="Pfam" id="PF22692"/>
    </source>
</evidence>
<dbReference type="InterPro" id="IPR011491">
    <property type="entry name" value="FlgE_D2"/>
</dbReference>
<gene>
    <name evidence="10" type="primary">flgE</name>
    <name evidence="10" type="ORF">JF539_16950</name>
</gene>
<dbReference type="Pfam" id="PF00460">
    <property type="entry name" value="Flg_bb_rod"/>
    <property type="match status" value="1"/>
</dbReference>
<name>A0A939J4W3_9HYPH</name>
<proteinExistence type="inferred from homology"/>